<evidence type="ECO:0000313" key="1">
    <source>
        <dbReference type="EMBL" id="BBO21761.1"/>
    </source>
</evidence>
<dbReference type="KEGG" id="ddz:DSYM_24600"/>
<accession>A0A809S6L8</accession>
<dbReference type="Proteomes" id="UP000662914">
    <property type="component" value="Chromosome"/>
</dbReference>
<proteinExistence type="predicted"/>
<protein>
    <submittedName>
        <fullName evidence="1">Type II toxin-antitoxin system phd/YefM family antitoxin</fullName>
    </submittedName>
</protein>
<name>A0A809S6L8_9PROT</name>
<evidence type="ECO:0000313" key="2">
    <source>
        <dbReference type="Proteomes" id="UP000662914"/>
    </source>
</evidence>
<sequence length="61" mass="7004">MSGFVHPIDTTRLDHSHRLERERIHRLLLDEAAKGLADVAAGRVKNARQAIRKHKRERAKA</sequence>
<dbReference type="AlphaFoldDB" id="A0A809S6L8"/>
<gene>
    <name evidence="1" type="ORF">DSYM_24600</name>
</gene>
<organism evidence="1 2">
    <name type="scientific">Candidatus Desulfobacillus denitrificans</name>
    <dbReference type="NCBI Taxonomy" id="2608985"/>
    <lineage>
        <taxon>Bacteria</taxon>
        <taxon>Pseudomonadati</taxon>
        <taxon>Pseudomonadota</taxon>
        <taxon>Betaproteobacteria</taxon>
        <taxon>Candidatus Desulfobacillus</taxon>
    </lineage>
</organism>
<reference evidence="1" key="1">
    <citation type="journal article" name="DNA Res.">
        <title>The physiological potential of anammox bacteria as revealed by their core genome structure.</title>
        <authorList>
            <person name="Okubo T."/>
            <person name="Toyoda A."/>
            <person name="Fukuhara K."/>
            <person name="Uchiyama I."/>
            <person name="Harigaya Y."/>
            <person name="Kuroiwa M."/>
            <person name="Suzuki T."/>
            <person name="Murakami Y."/>
            <person name="Suwa Y."/>
            <person name="Takami H."/>
        </authorList>
    </citation>
    <scope>NUCLEOTIDE SEQUENCE</scope>
    <source>
        <strain evidence="1">317325-3</strain>
    </source>
</reference>
<dbReference type="EMBL" id="AP021857">
    <property type="protein sequence ID" value="BBO21761.1"/>
    <property type="molecule type" value="Genomic_DNA"/>
</dbReference>